<evidence type="ECO:0000256" key="18">
    <source>
        <dbReference type="SAM" id="SignalP"/>
    </source>
</evidence>
<keyword evidence="10" id="KW-0094">Blood coagulation</keyword>
<reference evidence="21" key="2">
    <citation type="submission" date="2025-08" db="UniProtKB">
        <authorList>
            <consortium name="Ensembl"/>
        </authorList>
    </citation>
    <scope>IDENTIFICATION</scope>
</reference>
<evidence type="ECO:0000256" key="7">
    <source>
        <dbReference type="ARBA" id="ARBA00022696"/>
    </source>
</evidence>
<feature type="domain" description="Interferon/interleukin receptor" evidence="20">
    <location>
        <begin position="132"/>
        <end position="238"/>
    </location>
</feature>
<evidence type="ECO:0000256" key="17">
    <source>
        <dbReference type="SAM" id="Phobius"/>
    </source>
</evidence>
<evidence type="ECO:0000313" key="21">
    <source>
        <dbReference type="Ensembl" id="ENSSFOP00015039490.1"/>
    </source>
</evidence>
<evidence type="ECO:0000256" key="13">
    <source>
        <dbReference type="ARBA" id="ARBA00023157"/>
    </source>
</evidence>
<evidence type="ECO:0000259" key="19">
    <source>
        <dbReference type="Pfam" id="PF01108"/>
    </source>
</evidence>
<sequence>MSPESSACCWTSSCWTLFVFSMLSLLGKTSGNFPKATSTTWSSVNFKTILTWKPEPTNYSYTVEFSATGKNRQRNPHCIKTVQTECDLTTMLIPVNETYTADVISEPKLGTTSDLIEFPHTRSAPFCPYKDTHIGQPDFKIEVNQDKSKITLFIEDPVSSIHQDGGWLKMRDIFMNDLKYKVIYRKAGSTGKREKTTDSNLLELDVDKGVSYCFNVQAYIPSRSIDKQLGDLSNPKCSPAGDKPFYEEYSIGVIAGAILAILAILIAAIVLAVVCYRRSRSTADQGKEAVPLQRMP</sequence>
<keyword evidence="9 17" id="KW-1133">Transmembrane helix</keyword>
<feature type="domain" description="Fibronectin type-III" evidence="19">
    <location>
        <begin position="17"/>
        <end position="110"/>
    </location>
</feature>
<dbReference type="InterPro" id="IPR036116">
    <property type="entry name" value="FN3_sf"/>
</dbReference>
<keyword evidence="22" id="KW-1185">Reference proteome</keyword>
<evidence type="ECO:0000256" key="6">
    <source>
        <dbReference type="ARBA" id="ARBA00022692"/>
    </source>
</evidence>
<accession>A0A8C9SW95</accession>
<comment type="subcellular location">
    <subcellularLocation>
        <location evidence="2">Membrane</location>
        <topology evidence="2">Single-pass type I membrane protein</topology>
    </subcellularLocation>
</comment>
<dbReference type="GeneTree" id="ENSGT00390000012668"/>
<feature type="transmembrane region" description="Helical" evidence="17">
    <location>
        <begin position="249"/>
        <end position="276"/>
    </location>
</feature>
<dbReference type="InterPro" id="IPR050650">
    <property type="entry name" value="Type-II_Cytokine-TF_Rcpt"/>
</dbReference>
<keyword evidence="13" id="KW-1015">Disulfide bond</keyword>
<comment type="function">
    <text evidence="1">Initiates blood coagulation by forming a complex with circulating factor VII or VIIa. The [TF:VIIa] complex activates factors IX or X by specific limited proteolysis. TF plays a role in normal hemostasis by initiating the cell-surface assembly and propagation of the coagulation protease cascade.</text>
</comment>
<keyword evidence="11 17" id="KW-0472">Membrane</keyword>
<dbReference type="KEGG" id="sfm:108935311"/>
<feature type="chain" id="PRO_5034650070" description="Tissue factor" evidence="18">
    <location>
        <begin position="32"/>
        <end position="296"/>
    </location>
</feature>
<keyword evidence="14" id="KW-0325">Glycoprotein</keyword>
<keyword evidence="8 18" id="KW-0732">Signal</keyword>
<keyword evidence="15" id="KW-0449">Lipoprotein</keyword>
<dbReference type="Pfam" id="PF09294">
    <property type="entry name" value="Interfer-bind"/>
    <property type="match status" value="1"/>
</dbReference>
<dbReference type="AlphaFoldDB" id="A0A8C9SW95"/>
<dbReference type="PANTHER" id="PTHR20859">
    <property type="entry name" value="INTERFERON/INTERLEUKIN RECEPTOR"/>
    <property type="match status" value="1"/>
</dbReference>
<protein>
    <recommendedName>
        <fullName evidence="5">Tissue factor</fullName>
    </recommendedName>
    <alternativeName>
        <fullName evidence="16">Coagulation factor III</fullName>
    </alternativeName>
</protein>
<keyword evidence="7" id="KW-0356">Hemostasis</keyword>
<evidence type="ECO:0000256" key="11">
    <source>
        <dbReference type="ARBA" id="ARBA00023136"/>
    </source>
</evidence>
<name>A0A8C9SW95_SCLFO</name>
<comment type="subunit">
    <text evidence="4">Interacts with HSPE; the interaction, inhibited by heparin, promotes the generation of activated factor X and activates coagulation in the presence of activated factor VII.</text>
</comment>
<dbReference type="InterPro" id="IPR015373">
    <property type="entry name" value="Interferon/interleukin_rcp_dom"/>
</dbReference>
<evidence type="ECO:0000256" key="4">
    <source>
        <dbReference type="ARBA" id="ARBA00011184"/>
    </source>
</evidence>
<dbReference type="Ensembl" id="ENSSFOT00015053830.1">
    <property type="protein sequence ID" value="ENSSFOP00015039490.1"/>
    <property type="gene ID" value="ENSSFOG00015031987.1"/>
</dbReference>
<dbReference type="OrthoDB" id="8942372at2759"/>
<reference evidence="21 22" key="1">
    <citation type="submission" date="2019-04" db="EMBL/GenBank/DDBJ databases">
        <authorList>
            <consortium name="Wellcome Sanger Institute Data Sharing"/>
        </authorList>
    </citation>
    <scope>NUCLEOTIDE SEQUENCE [LARGE SCALE GENOMIC DNA]</scope>
</reference>
<dbReference type="InterPro" id="IPR003961">
    <property type="entry name" value="FN3_dom"/>
</dbReference>
<dbReference type="PRINTS" id="PR00346">
    <property type="entry name" value="TISSUEFACTOR"/>
</dbReference>
<dbReference type="GO" id="GO:0005886">
    <property type="term" value="C:plasma membrane"/>
    <property type="evidence" value="ECO:0007669"/>
    <property type="project" value="TreeGrafter"/>
</dbReference>
<evidence type="ECO:0000256" key="15">
    <source>
        <dbReference type="ARBA" id="ARBA00023288"/>
    </source>
</evidence>
<evidence type="ECO:0000256" key="10">
    <source>
        <dbReference type="ARBA" id="ARBA00023084"/>
    </source>
</evidence>
<dbReference type="Gene3D" id="2.60.40.10">
    <property type="entry name" value="Immunoglobulins"/>
    <property type="match status" value="2"/>
</dbReference>
<dbReference type="PANTHER" id="PTHR20859:SF22">
    <property type="entry name" value="TISSUE FACTOR"/>
    <property type="match status" value="1"/>
</dbReference>
<gene>
    <name evidence="21" type="primary">F3</name>
</gene>
<comment type="similarity">
    <text evidence="3">Belongs to the tissue factor family.</text>
</comment>
<dbReference type="GO" id="GO:0007596">
    <property type="term" value="P:blood coagulation"/>
    <property type="evidence" value="ECO:0007669"/>
    <property type="project" value="UniProtKB-KW"/>
</dbReference>
<dbReference type="InterPro" id="IPR001187">
    <property type="entry name" value="Tissue_factor"/>
</dbReference>
<dbReference type="InterPro" id="IPR013783">
    <property type="entry name" value="Ig-like_fold"/>
</dbReference>
<evidence type="ECO:0000313" key="22">
    <source>
        <dbReference type="Proteomes" id="UP000694397"/>
    </source>
</evidence>
<evidence type="ECO:0000256" key="12">
    <source>
        <dbReference type="ARBA" id="ARBA00023139"/>
    </source>
</evidence>
<feature type="signal peptide" evidence="18">
    <location>
        <begin position="1"/>
        <end position="31"/>
    </location>
</feature>
<dbReference type="FunFam" id="2.60.40.10:FF:000746">
    <property type="entry name" value="Tissue factor"/>
    <property type="match status" value="1"/>
</dbReference>
<evidence type="ECO:0000256" key="14">
    <source>
        <dbReference type="ARBA" id="ARBA00023180"/>
    </source>
</evidence>
<keyword evidence="12" id="KW-0564">Palmitate</keyword>
<evidence type="ECO:0000256" key="8">
    <source>
        <dbReference type="ARBA" id="ARBA00022729"/>
    </source>
</evidence>
<proteinExistence type="inferred from homology"/>
<evidence type="ECO:0000259" key="20">
    <source>
        <dbReference type="Pfam" id="PF09294"/>
    </source>
</evidence>
<dbReference type="SUPFAM" id="SSF49265">
    <property type="entry name" value="Fibronectin type III"/>
    <property type="match status" value="2"/>
</dbReference>
<evidence type="ECO:0000256" key="3">
    <source>
        <dbReference type="ARBA" id="ARBA00009197"/>
    </source>
</evidence>
<evidence type="ECO:0000256" key="9">
    <source>
        <dbReference type="ARBA" id="ARBA00022989"/>
    </source>
</evidence>
<dbReference type="Pfam" id="PF01108">
    <property type="entry name" value="Tissue_fac"/>
    <property type="match status" value="1"/>
</dbReference>
<dbReference type="Proteomes" id="UP000694397">
    <property type="component" value="Chromosome 9"/>
</dbReference>
<evidence type="ECO:0000256" key="2">
    <source>
        <dbReference type="ARBA" id="ARBA00004479"/>
    </source>
</evidence>
<organism evidence="21 22">
    <name type="scientific">Scleropages formosus</name>
    <name type="common">Asian bonytongue</name>
    <name type="synonym">Osteoglossum formosum</name>
    <dbReference type="NCBI Taxonomy" id="113540"/>
    <lineage>
        <taxon>Eukaryota</taxon>
        <taxon>Metazoa</taxon>
        <taxon>Chordata</taxon>
        <taxon>Craniata</taxon>
        <taxon>Vertebrata</taxon>
        <taxon>Euteleostomi</taxon>
        <taxon>Actinopterygii</taxon>
        <taxon>Neopterygii</taxon>
        <taxon>Teleostei</taxon>
        <taxon>Osteoglossocephala</taxon>
        <taxon>Osteoglossomorpha</taxon>
        <taxon>Osteoglossiformes</taxon>
        <taxon>Osteoglossidae</taxon>
        <taxon>Scleropages</taxon>
    </lineage>
</organism>
<dbReference type="GO" id="GO:0004896">
    <property type="term" value="F:cytokine receptor activity"/>
    <property type="evidence" value="ECO:0007669"/>
    <property type="project" value="TreeGrafter"/>
</dbReference>
<evidence type="ECO:0000256" key="16">
    <source>
        <dbReference type="ARBA" id="ARBA00031171"/>
    </source>
</evidence>
<dbReference type="GO" id="GO:0002040">
    <property type="term" value="P:sprouting angiogenesis"/>
    <property type="evidence" value="ECO:0007669"/>
    <property type="project" value="Ensembl"/>
</dbReference>
<reference evidence="21" key="3">
    <citation type="submission" date="2025-09" db="UniProtKB">
        <authorList>
            <consortium name="Ensembl"/>
        </authorList>
    </citation>
    <scope>IDENTIFICATION</scope>
</reference>
<evidence type="ECO:0000256" key="5">
    <source>
        <dbReference type="ARBA" id="ARBA00018722"/>
    </source>
</evidence>
<keyword evidence="6 17" id="KW-0812">Transmembrane</keyword>
<evidence type="ECO:0000256" key="1">
    <source>
        <dbReference type="ARBA" id="ARBA00002201"/>
    </source>
</evidence>